<evidence type="ECO:0000256" key="8">
    <source>
        <dbReference type="ARBA" id="ARBA00022771"/>
    </source>
</evidence>
<dbReference type="Gene3D" id="3.30.40.10">
    <property type="entry name" value="Zinc/RING finger domain, C3HC4 (zinc finger)"/>
    <property type="match status" value="1"/>
</dbReference>
<comment type="subcellular location">
    <subcellularLocation>
        <location evidence="2">Endomembrane system</location>
        <topology evidence="2">Multi-pass membrane protein</topology>
    </subcellularLocation>
</comment>
<name>A0A667Y4E7_9TELE</name>
<keyword evidence="11 18" id="KW-1133">Transmembrane helix</keyword>
<organism evidence="20 21">
    <name type="scientific">Myripristis murdjan</name>
    <name type="common">pinecone soldierfish</name>
    <dbReference type="NCBI Taxonomy" id="586833"/>
    <lineage>
        <taxon>Eukaryota</taxon>
        <taxon>Metazoa</taxon>
        <taxon>Chordata</taxon>
        <taxon>Craniata</taxon>
        <taxon>Vertebrata</taxon>
        <taxon>Euteleostomi</taxon>
        <taxon>Actinopterygii</taxon>
        <taxon>Neopterygii</taxon>
        <taxon>Teleostei</taxon>
        <taxon>Neoteleostei</taxon>
        <taxon>Acanthomorphata</taxon>
        <taxon>Holocentriformes</taxon>
        <taxon>Holocentridae</taxon>
        <taxon>Myripristis</taxon>
    </lineage>
</organism>
<feature type="transmembrane region" description="Helical" evidence="18">
    <location>
        <begin position="190"/>
        <end position="219"/>
    </location>
</feature>
<comment type="pathway">
    <text evidence="3">Protein modification; protein ubiquitination.</text>
</comment>
<dbReference type="SUPFAM" id="SSF57850">
    <property type="entry name" value="RING/U-box"/>
    <property type="match status" value="1"/>
</dbReference>
<evidence type="ECO:0000256" key="4">
    <source>
        <dbReference type="ARBA" id="ARBA00012483"/>
    </source>
</evidence>
<dbReference type="OrthoDB" id="9049620at2759"/>
<feature type="compositionally biased region" description="Basic residues" evidence="17">
    <location>
        <begin position="79"/>
        <end position="102"/>
    </location>
</feature>
<dbReference type="PANTHER" id="PTHR15860:SF1">
    <property type="entry name" value="E3 UBIQUITIN-PROTEIN LIGASE RNFT1"/>
    <property type="match status" value="1"/>
</dbReference>
<accession>A0A667Y4E7</accession>
<evidence type="ECO:0000256" key="15">
    <source>
        <dbReference type="ARBA" id="ARBA00042946"/>
    </source>
</evidence>
<keyword evidence="21" id="KW-1185">Reference proteome</keyword>
<evidence type="ECO:0000256" key="2">
    <source>
        <dbReference type="ARBA" id="ARBA00004127"/>
    </source>
</evidence>
<feature type="region of interest" description="Disordered" evidence="17">
    <location>
        <begin position="1"/>
        <end position="120"/>
    </location>
</feature>
<evidence type="ECO:0000256" key="17">
    <source>
        <dbReference type="SAM" id="MobiDB-lite"/>
    </source>
</evidence>
<keyword evidence="10" id="KW-0862">Zinc</keyword>
<dbReference type="Proteomes" id="UP000472263">
    <property type="component" value="Chromosome 14"/>
</dbReference>
<dbReference type="GeneTree" id="ENSGT00940000156740"/>
<dbReference type="FunCoup" id="A0A667Y4E7">
    <property type="interactions" value="503"/>
</dbReference>
<evidence type="ECO:0000313" key="21">
    <source>
        <dbReference type="Proteomes" id="UP000472263"/>
    </source>
</evidence>
<feature type="transmembrane region" description="Helical" evidence="18">
    <location>
        <begin position="231"/>
        <end position="256"/>
    </location>
</feature>
<evidence type="ECO:0000256" key="16">
    <source>
        <dbReference type="PROSITE-ProRule" id="PRU00175"/>
    </source>
</evidence>
<evidence type="ECO:0000256" key="5">
    <source>
        <dbReference type="ARBA" id="ARBA00022679"/>
    </source>
</evidence>
<feature type="transmembrane region" description="Helical" evidence="18">
    <location>
        <begin position="139"/>
        <end position="170"/>
    </location>
</feature>
<comment type="function">
    <text evidence="13">E3 ubiquitin-protein ligase that acts in the endoplasmic reticulum (ER)-associated degradation (ERAD) pathway, which targets misfolded proteins that accumulate in the endoplasmic reticulum (ER) for ubiquitination and subsequent proteasome-mediated degradation. Protects cells from ER stress-induced apoptosis.</text>
</comment>
<evidence type="ECO:0000256" key="11">
    <source>
        <dbReference type="ARBA" id="ARBA00022989"/>
    </source>
</evidence>
<dbReference type="CTD" id="51136"/>
<evidence type="ECO:0000256" key="1">
    <source>
        <dbReference type="ARBA" id="ARBA00000900"/>
    </source>
</evidence>
<dbReference type="SMART" id="SM00184">
    <property type="entry name" value="RING"/>
    <property type="match status" value="1"/>
</dbReference>
<proteinExistence type="predicted"/>
<feature type="compositionally biased region" description="Acidic residues" evidence="17">
    <location>
        <begin position="108"/>
        <end position="118"/>
    </location>
</feature>
<evidence type="ECO:0000256" key="14">
    <source>
        <dbReference type="ARBA" id="ARBA00039413"/>
    </source>
</evidence>
<keyword evidence="12 18" id="KW-0472">Membrane</keyword>
<dbReference type="InterPro" id="IPR044235">
    <property type="entry name" value="RNFT1/2"/>
</dbReference>
<dbReference type="Ensembl" id="ENSMMDT00005022965.1">
    <property type="protein sequence ID" value="ENSMMDP00005022467.1"/>
    <property type="gene ID" value="ENSMMDG00005010907.1"/>
</dbReference>
<evidence type="ECO:0000256" key="10">
    <source>
        <dbReference type="ARBA" id="ARBA00022833"/>
    </source>
</evidence>
<feature type="compositionally biased region" description="Basic and acidic residues" evidence="17">
    <location>
        <begin position="1"/>
        <end position="20"/>
    </location>
</feature>
<dbReference type="InParanoid" id="A0A667Y4E7"/>
<keyword evidence="7" id="KW-0479">Metal-binding</keyword>
<evidence type="ECO:0000256" key="13">
    <source>
        <dbReference type="ARBA" id="ARBA00037172"/>
    </source>
</evidence>
<dbReference type="PROSITE" id="PS50089">
    <property type="entry name" value="ZF_RING_2"/>
    <property type="match status" value="1"/>
</dbReference>
<dbReference type="InterPro" id="IPR013083">
    <property type="entry name" value="Znf_RING/FYVE/PHD"/>
</dbReference>
<dbReference type="Pfam" id="PF13639">
    <property type="entry name" value="zf-RING_2"/>
    <property type="match status" value="1"/>
</dbReference>
<dbReference type="GeneID" id="115371858"/>
<dbReference type="RefSeq" id="XP_029925288.1">
    <property type="nucleotide sequence ID" value="XM_030069428.1"/>
</dbReference>
<comment type="catalytic activity">
    <reaction evidence="1">
        <text>S-ubiquitinyl-[E2 ubiquitin-conjugating enzyme]-L-cysteine + [acceptor protein]-L-lysine = [E2 ubiquitin-conjugating enzyme]-L-cysteine + N(6)-ubiquitinyl-[acceptor protein]-L-lysine.</text>
        <dbReference type="EC" id="2.3.2.27"/>
    </reaction>
</comment>
<dbReference type="InterPro" id="IPR001841">
    <property type="entry name" value="Znf_RING"/>
</dbReference>
<keyword evidence="5" id="KW-0808">Transferase</keyword>
<reference evidence="20" key="1">
    <citation type="submission" date="2019-06" db="EMBL/GenBank/DDBJ databases">
        <authorList>
            <consortium name="Wellcome Sanger Institute Data Sharing"/>
        </authorList>
    </citation>
    <scope>NUCLEOTIDE SEQUENCE [LARGE SCALE GENOMIC DNA]</scope>
</reference>
<keyword evidence="9" id="KW-0833">Ubl conjugation pathway</keyword>
<protein>
    <recommendedName>
        <fullName evidence="14">E3 ubiquitin-protein ligase RNFT1</fullName>
        <ecNumber evidence="4">2.3.2.27</ecNumber>
    </recommendedName>
    <alternativeName>
        <fullName evidence="15">RING finger and transmembrane domain-containing protein 1</fullName>
    </alternativeName>
</protein>
<dbReference type="EC" id="2.3.2.27" evidence="4"/>
<reference evidence="20" key="3">
    <citation type="submission" date="2025-09" db="UniProtKB">
        <authorList>
            <consortium name="Ensembl"/>
        </authorList>
    </citation>
    <scope>IDENTIFICATION</scope>
</reference>
<evidence type="ECO:0000256" key="6">
    <source>
        <dbReference type="ARBA" id="ARBA00022692"/>
    </source>
</evidence>
<dbReference type="GO" id="GO:0008270">
    <property type="term" value="F:zinc ion binding"/>
    <property type="evidence" value="ECO:0007669"/>
    <property type="project" value="UniProtKB-KW"/>
</dbReference>
<evidence type="ECO:0000256" key="9">
    <source>
        <dbReference type="ARBA" id="ARBA00022786"/>
    </source>
</evidence>
<gene>
    <name evidence="20" type="primary">RNFT1</name>
    <name evidence="20" type="synonym">rnft1</name>
</gene>
<keyword evidence="6 18" id="KW-0812">Transmembrane</keyword>
<reference evidence="20" key="2">
    <citation type="submission" date="2025-08" db="UniProtKB">
        <authorList>
            <consortium name="Ensembl"/>
        </authorList>
    </citation>
    <scope>IDENTIFICATION</scope>
</reference>
<keyword evidence="8 16" id="KW-0863">Zinc-finger</keyword>
<sequence>MKLRVQNDRSDTRRVLKLRESPMVMQPDSSERGAHAGNGITLTLQPELVAGSAAHTESSEVRVTMTGGPGESSGGASSRRSRANSHSHSHSHSHGHTRPQHHLHSEPELDAAESELDSGEPSTSFSELRYLFRWLQKSLPFLVILCAKLVIQHALGLAVGVGLFTTFLYVNRNIQTQVFLQDRHSKLQCIWLLLFLISSTLLLYYTFLTETLYCCLIFLSPTIEPLGFWEVLWAVGITNFVIKFFFMGIKCLILLLPSSLVTYRTQGRWLMLSEELGQVHQAMAPVPLWFRYLVTYQEGDSTPGFTMGASVLLALVYLILKLLGLYAHCTSVLKTVRIFLKGEHTGTAATRSQCSEAGDVCPICQGEYREPRALLCQHIFCDECIALWFNREKSCPLCRTVITEKVYKWRDGATSPHLQIY</sequence>
<evidence type="ECO:0000256" key="7">
    <source>
        <dbReference type="ARBA" id="ARBA00022723"/>
    </source>
</evidence>
<dbReference type="GO" id="GO:0061630">
    <property type="term" value="F:ubiquitin protein ligase activity"/>
    <property type="evidence" value="ECO:0007669"/>
    <property type="project" value="UniProtKB-EC"/>
</dbReference>
<evidence type="ECO:0000259" key="19">
    <source>
        <dbReference type="PROSITE" id="PS50089"/>
    </source>
</evidence>
<dbReference type="AlphaFoldDB" id="A0A667Y4E7"/>
<evidence type="ECO:0000256" key="12">
    <source>
        <dbReference type="ARBA" id="ARBA00023136"/>
    </source>
</evidence>
<dbReference type="PANTHER" id="PTHR15860">
    <property type="entry name" value="UNCHARACTERIZED RING FINGER-CONTAINING PROTEIN"/>
    <property type="match status" value="1"/>
</dbReference>
<evidence type="ECO:0000256" key="3">
    <source>
        <dbReference type="ARBA" id="ARBA00004906"/>
    </source>
</evidence>
<dbReference type="GO" id="GO:1904294">
    <property type="term" value="P:positive regulation of ERAD pathway"/>
    <property type="evidence" value="ECO:0007669"/>
    <property type="project" value="InterPro"/>
</dbReference>
<evidence type="ECO:0000313" key="20">
    <source>
        <dbReference type="Ensembl" id="ENSMMDP00005022467.1"/>
    </source>
</evidence>
<feature type="domain" description="RING-type" evidence="19">
    <location>
        <begin position="361"/>
        <end position="399"/>
    </location>
</feature>
<dbReference type="GO" id="GO:0005783">
    <property type="term" value="C:endoplasmic reticulum"/>
    <property type="evidence" value="ECO:0007669"/>
    <property type="project" value="TreeGrafter"/>
</dbReference>
<evidence type="ECO:0000256" key="18">
    <source>
        <dbReference type="SAM" id="Phobius"/>
    </source>
</evidence>
<feature type="transmembrane region" description="Helical" evidence="18">
    <location>
        <begin position="305"/>
        <end position="327"/>
    </location>
</feature>
<dbReference type="InterPro" id="IPR017907">
    <property type="entry name" value="Znf_RING_CS"/>
</dbReference>
<dbReference type="PROSITE" id="PS00518">
    <property type="entry name" value="ZF_RING_1"/>
    <property type="match status" value="1"/>
</dbReference>